<feature type="compositionally biased region" description="Basic and acidic residues" evidence="1">
    <location>
        <begin position="95"/>
        <end position="114"/>
    </location>
</feature>
<organism evidence="3 4">
    <name type="scientific">Reticulomyxa filosa</name>
    <dbReference type="NCBI Taxonomy" id="46433"/>
    <lineage>
        <taxon>Eukaryota</taxon>
        <taxon>Sar</taxon>
        <taxon>Rhizaria</taxon>
        <taxon>Retaria</taxon>
        <taxon>Foraminifera</taxon>
        <taxon>Monothalamids</taxon>
        <taxon>Reticulomyxidae</taxon>
        <taxon>Reticulomyxa</taxon>
    </lineage>
</organism>
<dbReference type="Proteomes" id="UP000023152">
    <property type="component" value="Unassembled WGS sequence"/>
</dbReference>
<comment type="caution">
    <text evidence="3">The sequence shown here is derived from an EMBL/GenBank/DDBJ whole genome shotgun (WGS) entry which is preliminary data.</text>
</comment>
<feature type="non-terminal residue" evidence="3">
    <location>
        <position position="433"/>
    </location>
</feature>
<dbReference type="SUPFAM" id="SSF52540">
    <property type="entry name" value="P-loop containing nucleoside triphosphate hydrolases"/>
    <property type="match status" value="1"/>
</dbReference>
<feature type="non-terminal residue" evidence="3">
    <location>
        <position position="1"/>
    </location>
</feature>
<dbReference type="AlphaFoldDB" id="X6LK66"/>
<dbReference type="OrthoDB" id="427518at2759"/>
<feature type="region of interest" description="Disordered" evidence="1">
    <location>
        <begin position="94"/>
        <end position="115"/>
    </location>
</feature>
<gene>
    <name evidence="3" type="ORF">RFI_35450</name>
</gene>
<proteinExistence type="predicted"/>
<feature type="compositionally biased region" description="Basic and acidic residues" evidence="1">
    <location>
        <begin position="10"/>
        <end position="21"/>
    </location>
</feature>
<evidence type="ECO:0000259" key="2">
    <source>
        <dbReference type="PROSITE" id="PS50837"/>
    </source>
</evidence>
<dbReference type="PANTHER" id="PTHR46844:SF1">
    <property type="entry name" value="SLR5058 PROTEIN"/>
    <property type="match status" value="1"/>
</dbReference>
<protein>
    <submittedName>
        <fullName evidence="3">NTPase</fullName>
    </submittedName>
</protein>
<dbReference type="PROSITE" id="PS50837">
    <property type="entry name" value="NACHT"/>
    <property type="match status" value="1"/>
</dbReference>
<feature type="region of interest" description="Disordered" evidence="1">
    <location>
        <begin position="1"/>
        <end position="21"/>
    </location>
</feature>
<dbReference type="InterPro" id="IPR007111">
    <property type="entry name" value="NACHT_NTPase"/>
</dbReference>
<feature type="domain" description="NACHT" evidence="2">
    <location>
        <begin position="149"/>
        <end position="290"/>
    </location>
</feature>
<accession>X6LK66</accession>
<dbReference type="PANTHER" id="PTHR46844">
    <property type="entry name" value="SLR5058 PROTEIN"/>
    <property type="match status" value="1"/>
</dbReference>
<keyword evidence="4" id="KW-1185">Reference proteome</keyword>
<reference evidence="3 4" key="1">
    <citation type="journal article" date="2013" name="Curr. Biol.">
        <title>The Genome of the Foraminiferan Reticulomyxa filosa.</title>
        <authorList>
            <person name="Glockner G."/>
            <person name="Hulsmann N."/>
            <person name="Schleicher M."/>
            <person name="Noegel A.A."/>
            <person name="Eichinger L."/>
            <person name="Gallinger C."/>
            <person name="Pawlowski J."/>
            <person name="Sierra R."/>
            <person name="Euteneuer U."/>
            <person name="Pillet L."/>
            <person name="Moustafa A."/>
            <person name="Platzer M."/>
            <person name="Groth M."/>
            <person name="Szafranski K."/>
            <person name="Schliwa M."/>
        </authorList>
    </citation>
    <scope>NUCLEOTIDE SEQUENCE [LARGE SCALE GENOMIC DNA]</scope>
</reference>
<dbReference type="EMBL" id="ASPP01036937">
    <property type="protein sequence ID" value="ETO01989.1"/>
    <property type="molecule type" value="Genomic_DNA"/>
</dbReference>
<evidence type="ECO:0000313" key="3">
    <source>
        <dbReference type="EMBL" id="ETO01989.1"/>
    </source>
</evidence>
<evidence type="ECO:0000313" key="4">
    <source>
        <dbReference type="Proteomes" id="UP000023152"/>
    </source>
</evidence>
<dbReference type="Pfam" id="PF05729">
    <property type="entry name" value="NACHT"/>
    <property type="match status" value="1"/>
</dbReference>
<dbReference type="Gene3D" id="3.40.50.300">
    <property type="entry name" value="P-loop containing nucleotide triphosphate hydrolases"/>
    <property type="match status" value="1"/>
</dbReference>
<name>X6LK66_RETFI</name>
<sequence length="433" mass="50994">APSSKFFNASKEKITMDGQREAREDFLAQISSINEEKNDNGKAQSENEQLHSIKQKLKRHYQSQDKLAPLFDDPEQSIHTCYVRLALLTQQQFQKQKDKMTNNQGHEKNEEENGKWPNSLDYSLIYGNQTEHIELQDIWNDKQNQSKIHHTSIRGEAGSGKSVLSQRIAHLWGNDQMWNHQFQYLLHIPLRIIINAFHHINDNCDDEKKDESNDDIEYLWSIIVNELHIPQWNLNDTKCMINSMNGLLLILDGFDEIANEIQNNTNLKAWLQHCTSNQKYSIIMTSRPNAMCEYLNNPRMLNVIGFQSQDIQNYINAYFKNNKESNILMKKLNNNRSLKLLSHTPLYLRLFCYLSRQDNSNHEKWDEMTLSQLYETLLKSYMKWNWMKLNGLNKLNNDKILNIFEMEMDYLSQIAWEGLKCGQAIISCEIQQR</sequence>
<evidence type="ECO:0000256" key="1">
    <source>
        <dbReference type="SAM" id="MobiDB-lite"/>
    </source>
</evidence>
<dbReference type="InterPro" id="IPR027417">
    <property type="entry name" value="P-loop_NTPase"/>
</dbReference>